<evidence type="ECO:0000313" key="5">
    <source>
        <dbReference type="Proteomes" id="UP001201701"/>
    </source>
</evidence>
<dbReference type="EMBL" id="JAKREW010000052">
    <property type="protein sequence ID" value="MCG7508767.1"/>
    <property type="molecule type" value="Genomic_DNA"/>
</dbReference>
<protein>
    <submittedName>
        <fullName evidence="4">YadA-like family protein</fullName>
    </submittedName>
</protein>
<gene>
    <name evidence="4" type="ORF">L4923_27395</name>
</gene>
<proteinExistence type="predicted"/>
<evidence type="ECO:0000313" key="4">
    <source>
        <dbReference type="EMBL" id="MCG7508767.1"/>
    </source>
</evidence>
<feature type="region of interest" description="Disordered" evidence="2">
    <location>
        <begin position="1"/>
        <end position="24"/>
    </location>
</feature>
<dbReference type="InterPro" id="IPR005594">
    <property type="entry name" value="YadA_C"/>
</dbReference>
<evidence type="ECO:0000256" key="2">
    <source>
        <dbReference type="SAM" id="MobiDB-lite"/>
    </source>
</evidence>
<evidence type="ECO:0000256" key="1">
    <source>
        <dbReference type="ARBA" id="ARBA00004370"/>
    </source>
</evidence>
<comment type="caution">
    <text evidence="4">The sequence shown here is derived from an EMBL/GenBank/DDBJ whole genome shotgun (WGS) entry which is preliminary data.</text>
</comment>
<comment type="subcellular location">
    <subcellularLocation>
        <location evidence="1">Membrane</location>
    </subcellularLocation>
</comment>
<evidence type="ECO:0000259" key="3">
    <source>
        <dbReference type="Pfam" id="PF03895"/>
    </source>
</evidence>
<dbReference type="Proteomes" id="UP001201701">
    <property type="component" value="Unassembled WGS sequence"/>
</dbReference>
<dbReference type="Pfam" id="PF03895">
    <property type="entry name" value="YadA_anchor"/>
    <property type="match status" value="1"/>
</dbReference>
<name>A0ABS9QMV4_9HYPH</name>
<sequence>MAFGAGYTSEDGRIRGNVSGTASGGHVGVGAGLSFTLN</sequence>
<keyword evidence="5" id="KW-1185">Reference proteome</keyword>
<feature type="domain" description="Trimeric autotransporter adhesin YadA-like C-terminal membrane anchor" evidence="3">
    <location>
        <begin position="1"/>
        <end position="36"/>
    </location>
</feature>
<reference evidence="4 5" key="1">
    <citation type="submission" date="2022-02" db="EMBL/GenBank/DDBJ databases">
        <title>Draft genome sequence of Mezorhizobium retamae strain IRAMC:0171 isolated from Retama raetam nodules.</title>
        <authorList>
            <person name="Bengaied R."/>
            <person name="Sbissi I."/>
            <person name="Huber K."/>
            <person name="Ghodbane F."/>
            <person name="Nouioui I."/>
            <person name="Tarhouni M."/>
            <person name="Gtari M."/>
        </authorList>
    </citation>
    <scope>NUCLEOTIDE SEQUENCE [LARGE SCALE GENOMIC DNA]</scope>
    <source>
        <strain evidence="4 5">IRAMC:0171</strain>
    </source>
</reference>
<accession>A0ABS9QMV4</accession>
<organism evidence="4 5">
    <name type="scientific">Mesorhizobium retamae</name>
    <dbReference type="NCBI Taxonomy" id="2912854"/>
    <lineage>
        <taxon>Bacteria</taxon>
        <taxon>Pseudomonadati</taxon>
        <taxon>Pseudomonadota</taxon>
        <taxon>Alphaproteobacteria</taxon>
        <taxon>Hyphomicrobiales</taxon>
        <taxon>Phyllobacteriaceae</taxon>
        <taxon>Mesorhizobium</taxon>
    </lineage>
</organism>